<keyword evidence="1" id="KW-0328">Glycosyltransferase</keyword>
<dbReference type="EMBL" id="JBHTLN010000001">
    <property type="protein sequence ID" value="MFD1121321.1"/>
    <property type="molecule type" value="Genomic_DNA"/>
</dbReference>
<dbReference type="Pfam" id="PF03808">
    <property type="entry name" value="Glyco_tran_WecG"/>
    <property type="match status" value="1"/>
</dbReference>
<proteinExistence type="predicted"/>
<name>A0ABW3PB57_9PROT</name>
<gene>
    <name evidence="3" type="ORF">ACFQ2T_02310</name>
</gene>
<evidence type="ECO:0000313" key="4">
    <source>
        <dbReference type="Proteomes" id="UP001597206"/>
    </source>
</evidence>
<dbReference type="PANTHER" id="PTHR34136">
    <property type="match status" value="1"/>
</dbReference>
<keyword evidence="2" id="KW-0808">Transferase</keyword>
<protein>
    <submittedName>
        <fullName evidence="3">WecB/TagA/CpsF family glycosyltransferase</fullName>
    </submittedName>
</protein>
<dbReference type="InterPro" id="IPR004629">
    <property type="entry name" value="WecG_TagA_CpsF"/>
</dbReference>
<keyword evidence="4" id="KW-1185">Reference proteome</keyword>
<dbReference type="Proteomes" id="UP001597206">
    <property type="component" value="Unassembled WGS sequence"/>
</dbReference>
<dbReference type="RefSeq" id="WP_379029936.1">
    <property type="nucleotide sequence ID" value="NZ_JBHTLN010000001.1"/>
</dbReference>
<evidence type="ECO:0000256" key="1">
    <source>
        <dbReference type="ARBA" id="ARBA00022676"/>
    </source>
</evidence>
<reference evidence="4" key="1">
    <citation type="journal article" date="2019" name="Int. J. Syst. Evol. Microbiol.">
        <title>The Global Catalogue of Microorganisms (GCM) 10K type strain sequencing project: providing services to taxonomists for standard genome sequencing and annotation.</title>
        <authorList>
            <consortium name="The Broad Institute Genomics Platform"/>
            <consortium name="The Broad Institute Genome Sequencing Center for Infectious Disease"/>
            <person name="Wu L."/>
            <person name="Ma J."/>
        </authorList>
    </citation>
    <scope>NUCLEOTIDE SEQUENCE [LARGE SCALE GENOMIC DNA]</scope>
    <source>
        <strain evidence="4">CCUG 58411</strain>
    </source>
</reference>
<accession>A0ABW3PB57</accession>
<dbReference type="CDD" id="cd06533">
    <property type="entry name" value="Glyco_transf_WecG_TagA"/>
    <property type="match status" value="1"/>
</dbReference>
<evidence type="ECO:0000256" key="2">
    <source>
        <dbReference type="ARBA" id="ARBA00022679"/>
    </source>
</evidence>
<evidence type="ECO:0000313" key="3">
    <source>
        <dbReference type="EMBL" id="MFD1121321.1"/>
    </source>
</evidence>
<comment type="caution">
    <text evidence="3">The sequence shown here is derived from an EMBL/GenBank/DDBJ whole genome shotgun (WGS) entry which is preliminary data.</text>
</comment>
<dbReference type="PANTHER" id="PTHR34136:SF1">
    <property type="entry name" value="UDP-N-ACETYL-D-MANNOSAMINURONIC ACID TRANSFERASE"/>
    <property type="match status" value="1"/>
</dbReference>
<sequence>MKYDHSEIEKSLTHLEIAGIRILDTSSKTLADVLYQRHQHSLKSILFFANSNFIVNGQALFQTSSSDLANVLIANDGVALNIASRLLHGKSFSDNLNGTDFSPYFLKHSPDKLKIFLLGAKPEVVVKAQEYLSIHFPNHVVVGIKDGYFDHRQSMSVVDAINSAQADILFVAMGNPVQEKWILDHQDVINASYIFAVGALFDFWSGNKIRAPKMVQKLRLEWLFRLCQEPKRLIKRYSVDILRFLYISIKYTKRT</sequence>
<dbReference type="NCBIfam" id="TIGR00696">
    <property type="entry name" value="wecG_tagA_cpsF"/>
    <property type="match status" value="1"/>
</dbReference>
<organism evidence="3 4">
    <name type="scientific">Methylophilus flavus</name>
    <dbReference type="NCBI Taxonomy" id="640084"/>
    <lineage>
        <taxon>Bacteria</taxon>
        <taxon>Pseudomonadati</taxon>
        <taxon>Pseudomonadota</taxon>
        <taxon>Betaproteobacteria</taxon>
        <taxon>Nitrosomonadales</taxon>
        <taxon>Methylophilaceae</taxon>
        <taxon>Methylophilus</taxon>
    </lineage>
</organism>